<feature type="region of interest" description="Disordered" evidence="1">
    <location>
        <begin position="1"/>
        <end position="130"/>
    </location>
</feature>
<evidence type="ECO:0000313" key="3">
    <source>
        <dbReference type="EMBL" id="PHH55624.1"/>
    </source>
</evidence>
<evidence type="ECO:0000256" key="2">
    <source>
        <dbReference type="SAM" id="Phobius"/>
    </source>
</evidence>
<reference evidence="3 4" key="2">
    <citation type="journal article" date="2013" name="IMA Fungus">
        <title>IMA Genome-F 1: Ceratocystis fimbriata: Draft nuclear genome sequence for the plant pathogen, Ceratocystis fimbriata.</title>
        <authorList>
            <person name="Wilken P.M."/>
            <person name="Steenkamp E.T."/>
            <person name="Wingfield M.J."/>
            <person name="de Beer Z.W."/>
            <person name="Wingfield B.D."/>
        </authorList>
    </citation>
    <scope>NUCLEOTIDE SEQUENCE [LARGE SCALE GENOMIC DNA]</scope>
    <source>
        <strain evidence="3 4">CBS 114723</strain>
    </source>
</reference>
<name>A0A2C5XIS9_9PEZI</name>
<protein>
    <submittedName>
        <fullName evidence="3">Uncharacterized protein</fullName>
    </submittedName>
</protein>
<dbReference type="OrthoDB" id="5381672at2759"/>
<reference evidence="3 4" key="1">
    <citation type="journal article" date="2013" name="Fungal Biol.">
        <title>Analysis of microsatellite markers in the genome of the plant pathogen Ceratocystis fimbriata.</title>
        <authorList>
            <person name="Simpson M.C."/>
            <person name="Wilken P.M."/>
            <person name="Coetzee M.P."/>
            <person name="Wingfield M.J."/>
            <person name="Wingfield B.D."/>
        </authorList>
    </citation>
    <scope>NUCLEOTIDE SEQUENCE [LARGE SCALE GENOMIC DNA]</scope>
    <source>
        <strain evidence="3 4">CBS 114723</strain>
    </source>
</reference>
<keyword evidence="2" id="KW-1133">Transmembrane helix</keyword>
<feature type="compositionally biased region" description="Polar residues" evidence="1">
    <location>
        <begin position="104"/>
        <end position="130"/>
    </location>
</feature>
<keyword evidence="4" id="KW-1185">Reference proteome</keyword>
<sequence>MDPPPQYSPATTGPSVPGLQPTAFSSATNIDSATNDTPSSTLQAANVRTTSAAPQASPSDATLAADPQSAQPALVPLPASHTPPITASREQSNQSNQSTAAQAPVSQRPAQQSTAVQASPATTSGSNANKTVDVSKGLAYRRAKPALLAILLVSTTSLSWVLLFAADRRSRNSMDATISRAREDQVHKLIRAAWILHTVGALIALSAVTTILSIGAVILTTRRREDQRLNIRQVFALADARWASEKLRTGEAGLFATLACTLTFLSILTPFLQSVLVHNEMRGVLFCPHGGPWTPECDRTSDKYQAPSLIASTTPTAYLSGYSNTIGETTDILQDPWTSSLLHGSPFDPVAQNATDAKSWVSTVPKRLVTGPIRQATIQTYNRASCSAVDLDEWPQDCSSYSSSDVSSSEGFFVKFSVSGTTAQVCAPASQSPSWLSQGTLRYTEIENFYVSLNVDASQSRASFPDIPGFILSNFSLNCTGTSKSGFYEMPNDGDGFSDRPVFEAPEDIPPQVFVPISPLWEDPVDIGPYSPFRLAVASLFGIQSYLQNILTTSFDSSSTGIEPSTKCAHSPMSGALGEGAFSKRTDNSKAAFLFRQACVRNLNYVDDETSRWNTIRLFFGAFSDPHNGAAAVKSAMDSSFIAIHTGAKPSDALANQVPVIGGSGHMMLAPEFSNAAEIIMWALVSLQILFLILALAWAVHQQTWTATLDAFAIARLASDLANQGYYMPPLGFLVPEDISRLQEISGMVGVAERDLETDSPSLNSPSAMHNWGNADEVELQQTQYHNQAVAIPPVVPHDPVSVPSSASQATPRIAINDAVQTLPTAQQHPMPVNIAEPAPMAMPMHTIPWTPEAEAEAALVVDGPPMGPNNSEIPQELTMPTVNATSQSQDTGLLPPSYDALMSHNSSGQQSGSGPHPRSHLSPLASSRSANRPTPLIQGFQGISPSPPLTTPSSHLSNIAPHLTSTDDRSRIHNHRPRPPFHLSVGAPGFVPRSNPSPTTSRGSRRPLRSSQSNTTNFQAPLSPMQSGSTSSRPNSNTNSNGHSQYTHAPLNVQLPGSSARLLPSGTSHNAAAVSESEGSSPVAT</sequence>
<dbReference type="EMBL" id="APWK03000009">
    <property type="protein sequence ID" value="PHH55624.1"/>
    <property type="molecule type" value="Genomic_DNA"/>
</dbReference>
<proteinExistence type="predicted"/>
<dbReference type="AlphaFoldDB" id="A0A2C5XIS9"/>
<keyword evidence="2" id="KW-0812">Transmembrane</keyword>
<accession>A0A2C5XIS9</accession>
<feature type="region of interest" description="Disordered" evidence="1">
    <location>
        <begin position="885"/>
        <end position="1086"/>
    </location>
</feature>
<feature type="transmembrane region" description="Helical" evidence="2">
    <location>
        <begin position="252"/>
        <end position="272"/>
    </location>
</feature>
<evidence type="ECO:0000256" key="1">
    <source>
        <dbReference type="SAM" id="MobiDB-lite"/>
    </source>
</evidence>
<comment type="caution">
    <text evidence="3">The sequence shown here is derived from an EMBL/GenBank/DDBJ whole genome shotgun (WGS) entry which is preliminary data.</text>
</comment>
<evidence type="ECO:0000313" key="4">
    <source>
        <dbReference type="Proteomes" id="UP000222788"/>
    </source>
</evidence>
<feature type="compositionally biased region" description="Low complexity" evidence="1">
    <location>
        <begin position="91"/>
        <end position="103"/>
    </location>
</feature>
<feature type="transmembrane region" description="Helical" evidence="2">
    <location>
        <begin position="194"/>
        <end position="219"/>
    </location>
</feature>
<feature type="transmembrane region" description="Helical" evidence="2">
    <location>
        <begin position="146"/>
        <end position="166"/>
    </location>
</feature>
<feature type="compositionally biased region" description="Polar residues" evidence="1">
    <location>
        <begin position="22"/>
        <end position="60"/>
    </location>
</feature>
<keyword evidence="2" id="KW-0472">Membrane</keyword>
<organism evidence="3 4">
    <name type="scientific">Ceratocystis fimbriata CBS 114723</name>
    <dbReference type="NCBI Taxonomy" id="1035309"/>
    <lineage>
        <taxon>Eukaryota</taxon>
        <taxon>Fungi</taxon>
        <taxon>Dikarya</taxon>
        <taxon>Ascomycota</taxon>
        <taxon>Pezizomycotina</taxon>
        <taxon>Sordariomycetes</taxon>
        <taxon>Hypocreomycetidae</taxon>
        <taxon>Microascales</taxon>
        <taxon>Ceratocystidaceae</taxon>
        <taxon>Ceratocystis</taxon>
    </lineage>
</organism>
<dbReference type="Proteomes" id="UP000222788">
    <property type="component" value="Unassembled WGS sequence"/>
</dbReference>
<feature type="compositionally biased region" description="Polar residues" evidence="1">
    <location>
        <begin position="1010"/>
        <end position="1027"/>
    </location>
</feature>
<feature type="compositionally biased region" description="Low complexity" evidence="1">
    <location>
        <begin position="1028"/>
        <end position="1043"/>
    </location>
</feature>
<gene>
    <name evidence="3" type="ORF">CFIMG_000833RA</name>
</gene>